<name>A0A1S9PG37_9SPHI</name>
<keyword evidence="2" id="KW-1185">Reference proteome</keyword>
<dbReference type="Proteomes" id="UP000189739">
    <property type="component" value="Unassembled WGS sequence"/>
</dbReference>
<organism evidence="1 2">
    <name type="scientific">Mucilaginibacter pedocola</name>
    <dbReference type="NCBI Taxonomy" id="1792845"/>
    <lineage>
        <taxon>Bacteria</taxon>
        <taxon>Pseudomonadati</taxon>
        <taxon>Bacteroidota</taxon>
        <taxon>Sphingobacteriia</taxon>
        <taxon>Sphingobacteriales</taxon>
        <taxon>Sphingobacteriaceae</taxon>
        <taxon>Mucilaginibacter</taxon>
    </lineage>
</organism>
<evidence type="ECO:0000313" key="2">
    <source>
        <dbReference type="Proteomes" id="UP000189739"/>
    </source>
</evidence>
<proteinExistence type="predicted"/>
<protein>
    <submittedName>
        <fullName evidence="1">Uncharacterized protein</fullName>
    </submittedName>
</protein>
<dbReference type="AlphaFoldDB" id="A0A1S9PG37"/>
<evidence type="ECO:0000313" key="1">
    <source>
        <dbReference type="EMBL" id="OOQ59847.1"/>
    </source>
</evidence>
<comment type="caution">
    <text evidence="1">The sequence shown here is derived from an EMBL/GenBank/DDBJ whole genome shotgun (WGS) entry which is preliminary data.</text>
</comment>
<gene>
    <name evidence="1" type="ORF">BC343_06800</name>
</gene>
<sequence>MNAEKIYFENQFCNETECLPLADAIRASLSIADYYQPECFVLKVKKWGEYHVKAYYRVNGLLYYATAKMDRSGNITEKRLNVQNLNGTVLKIAV</sequence>
<dbReference type="RefSeq" id="WP_078348602.1">
    <property type="nucleotide sequence ID" value="NZ_MBTF01000012.1"/>
</dbReference>
<dbReference type="EMBL" id="MBTF01000012">
    <property type="protein sequence ID" value="OOQ59847.1"/>
    <property type="molecule type" value="Genomic_DNA"/>
</dbReference>
<accession>A0A1S9PG37</accession>
<reference evidence="1 2" key="1">
    <citation type="submission" date="2016-07" db="EMBL/GenBank/DDBJ databases">
        <title>Genomic analysis of zinc-resistant bacterium Mucilaginibacter pedocola TBZ30.</title>
        <authorList>
            <person name="Huang J."/>
            <person name="Tang J."/>
        </authorList>
    </citation>
    <scope>NUCLEOTIDE SEQUENCE [LARGE SCALE GENOMIC DNA]</scope>
    <source>
        <strain evidence="1 2">TBZ30</strain>
    </source>
</reference>